<dbReference type="EMBL" id="CP011112">
    <property type="protein sequence ID" value="AKU15434.1"/>
    <property type="molecule type" value="Genomic_DNA"/>
</dbReference>
<evidence type="ECO:0000256" key="1">
    <source>
        <dbReference type="ARBA" id="ARBA00007689"/>
    </source>
</evidence>
<dbReference type="AlphaFoldDB" id="A0A0K1JFE9"/>
<protein>
    <submittedName>
        <fullName evidence="3">Transcription initiation protein</fullName>
    </submittedName>
</protein>
<evidence type="ECO:0000313" key="4">
    <source>
        <dbReference type="Proteomes" id="UP000066480"/>
    </source>
</evidence>
<sequence>MPQYLALTYTADVDWSEPERASEMADYRWFAAIHADQIKARAVLEPTNAATVVRVEGGRGGEVVTTEGAYAQTERALTGYYLIDADDLDAAVQIAADLPAAWTGAVEIRPVLSTY</sequence>
<organism evidence="3 4">
    <name type="scientific">Luteipulveratus mongoliensis</name>
    <dbReference type="NCBI Taxonomy" id="571913"/>
    <lineage>
        <taxon>Bacteria</taxon>
        <taxon>Bacillati</taxon>
        <taxon>Actinomycetota</taxon>
        <taxon>Actinomycetes</taxon>
        <taxon>Micrococcales</taxon>
        <taxon>Dermacoccaceae</taxon>
        <taxon>Luteipulveratus</taxon>
    </lineage>
</organism>
<evidence type="ECO:0000313" key="3">
    <source>
        <dbReference type="EMBL" id="AKU15434.1"/>
    </source>
</evidence>
<dbReference type="InterPro" id="IPR005545">
    <property type="entry name" value="YCII"/>
</dbReference>
<dbReference type="Proteomes" id="UP000066480">
    <property type="component" value="Chromosome"/>
</dbReference>
<dbReference type="InterPro" id="IPR011008">
    <property type="entry name" value="Dimeric_a/b-barrel"/>
</dbReference>
<reference evidence="3 4" key="1">
    <citation type="submission" date="2015-03" db="EMBL/GenBank/DDBJ databases">
        <title>Luteipulveratus halotolerans sp. nov., a novel actinobacterium (Dermacoccaceae) from Sarawak, Malaysia.</title>
        <authorList>
            <person name="Juboi H."/>
            <person name="Basik A."/>
            <person name="Shamsul S.S."/>
            <person name="Arnold P."/>
            <person name="Schmitt E.K."/>
            <person name="Sanglier J.-J."/>
            <person name="Yeo T."/>
        </authorList>
    </citation>
    <scope>NUCLEOTIDE SEQUENCE [LARGE SCALE GENOMIC DNA]</scope>
    <source>
        <strain evidence="3 4">MN07-A0370</strain>
    </source>
</reference>
<dbReference type="PANTHER" id="PTHR35174:SF3">
    <property type="entry name" value="BLL7171 PROTEIN"/>
    <property type="match status" value="1"/>
</dbReference>
<keyword evidence="4" id="KW-1185">Reference proteome</keyword>
<name>A0A0K1JFE9_9MICO</name>
<dbReference type="STRING" id="571913.VV02_05420"/>
<dbReference type="SUPFAM" id="SSF54909">
    <property type="entry name" value="Dimeric alpha+beta barrel"/>
    <property type="match status" value="1"/>
</dbReference>
<feature type="domain" description="YCII-related" evidence="2">
    <location>
        <begin position="18"/>
        <end position="112"/>
    </location>
</feature>
<gene>
    <name evidence="3" type="ORF">VV02_05420</name>
</gene>
<dbReference type="RefSeq" id="WP_052590329.1">
    <property type="nucleotide sequence ID" value="NZ_CP011112.1"/>
</dbReference>
<dbReference type="PANTHER" id="PTHR35174">
    <property type="entry name" value="BLL7171 PROTEIN-RELATED"/>
    <property type="match status" value="1"/>
</dbReference>
<evidence type="ECO:0000259" key="2">
    <source>
        <dbReference type="Pfam" id="PF03795"/>
    </source>
</evidence>
<dbReference type="Pfam" id="PF03795">
    <property type="entry name" value="YCII"/>
    <property type="match status" value="1"/>
</dbReference>
<dbReference type="OrthoDB" id="668782at2"/>
<accession>A0A0K1JFE9</accession>
<proteinExistence type="inferred from homology"/>
<dbReference type="KEGG" id="lmoi:VV02_05420"/>
<dbReference type="Gene3D" id="3.30.70.1060">
    <property type="entry name" value="Dimeric alpha+beta barrel"/>
    <property type="match status" value="1"/>
</dbReference>
<comment type="similarity">
    <text evidence="1">Belongs to the YciI family.</text>
</comment>